<keyword evidence="2" id="KW-1185">Reference proteome</keyword>
<organism evidence="1 2">
    <name type="scientific">Melipona bicolor</name>
    <dbReference type="NCBI Taxonomy" id="60889"/>
    <lineage>
        <taxon>Eukaryota</taxon>
        <taxon>Metazoa</taxon>
        <taxon>Ecdysozoa</taxon>
        <taxon>Arthropoda</taxon>
        <taxon>Hexapoda</taxon>
        <taxon>Insecta</taxon>
        <taxon>Pterygota</taxon>
        <taxon>Neoptera</taxon>
        <taxon>Endopterygota</taxon>
        <taxon>Hymenoptera</taxon>
        <taxon>Apocrita</taxon>
        <taxon>Aculeata</taxon>
        <taxon>Apoidea</taxon>
        <taxon>Anthophila</taxon>
        <taxon>Apidae</taxon>
        <taxon>Melipona</taxon>
    </lineage>
</organism>
<dbReference type="AlphaFoldDB" id="A0AA40FN54"/>
<comment type="caution">
    <text evidence="1">The sequence shown here is derived from an EMBL/GenBank/DDBJ whole genome shotgun (WGS) entry which is preliminary data.</text>
</comment>
<accession>A0AA40FN54</accession>
<reference evidence="1" key="1">
    <citation type="submission" date="2021-10" db="EMBL/GenBank/DDBJ databases">
        <title>Melipona bicolor Genome sequencing and assembly.</title>
        <authorList>
            <person name="Araujo N.S."/>
            <person name="Arias M.C."/>
        </authorList>
    </citation>
    <scope>NUCLEOTIDE SEQUENCE</scope>
    <source>
        <strain evidence="1">USP_2M_L1-L4_2017</strain>
        <tissue evidence="1">Whole body</tissue>
    </source>
</reference>
<evidence type="ECO:0000313" key="2">
    <source>
        <dbReference type="Proteomes" id="UP001177670"/>
    </source>
</evidence>
<name>A0AA40FN54_9HYME</name>
<proteinExistence type="predicted"/>
<evidence type="ECO:0000313" key="1">
    <source>
        <dbReference type="EMBL" id="KAK1122251.1"/>
    </source>
</evidence>
<protein>
    <submittedName>
        <fullName evidence="1">Uncharacterized protein</fullName>
    </submittedName>
</protein>
<dbReference type="Proteomes" id="UP001177670">
    <property type="component" value="Unassembled WGS sequence"/>
</dbReference>
<gene>
    <name evidence="1" type="ORF">K0M31_009474</name>
</gene>
<dbReference type="EMBL" id="JAHYIQ010000023">
    <property type="protein sequence ID" value="KAK1122251.1"/>
    <property type="molecule type" value="Genomic_DNA"/>
</dbReference>
<sequence>MRAVEAGAATTTTTTTTTTRTRWWWWQLAASWVKKGEVEKYGARGHGSVARRGIQRIEVADDHNTRIPGYHSLAIHSAQRAGANCR</sequence>